<sequence>MTTYVSSLKKLAITCRFGALHDELMRDQIVMRASNEHIQEQLWAKEERPLHEVIDIVKRAELTGKCAKAVLKDGNDKNMEQKVAKVSGSKYPTHVLTKKKYGDQTAPEERSKQFNTTRKKCYRCVSANHLVNDKRCPARNLKCGKCGVIGHFQKVCQKKSEGKIQLVHQEEDGNTSSSDDTDLNMCVLSENDECILYGDTSINMKKKKTICDVCIGGIVADSG</sequence>
<organism evidence="2 3">
    <name type="scientific">Pleurodeles waltl</name>
    <name type="common">Iberian ribbed newt</name>
    <dbReference type="NCBI Taxonomy" id="8319"/>
    <lineage>
        <taxon>Eukaryota</taxon>
        <taxon>Metazoa</taxon>
        <taxon>Chordata</taxon>
        <taxon>Craniata</taxon>
        <taxon>Vertebrata</taxon>
        <taxon>Euteleostomi</taxon>
        <taxon>Amphibia</taxon>
        <taxon>Batrachia</taxon>
        <taxon>Caudata</taxon>
        <taxon>Salamandroidea</taxon>
        <taxon>Salamandridae</taxon>
        <taxon>Pleurodelinae</taxon>
        <taxon>Pleurodeles</taxon>
    </lineage>
</organism>
<keyword evidence="3" id="KW-1185">Reference proteome</keyword>
<evidence type="ECO:0000313" key="3">
    <source>
        <dbReference type="Proteomes" id="UP001066276"/>
    </source>
</evidence>
<feature type="domain" description="CCHC-type" evidence="1">
    <location>
        <begin position="142"/>
        <end position="158"/>
    </location>
</feature>
<name>A0AAV7TPL8_PLEWA</name>
<evidence type="ECO:0000259" key="1">
    <source>
        <dbReference type="SMART" id="SM00343"/>
    </source>
</evidence>
<dbReference type="GO" id="GO:0003676">
    <property type="term" value="F:nucleic acid binding"/>
    <property type="evidence" value="ECO:0007669"/>
    <property type="project" value="InterPro"/>
</dbReference>
<gene>
    <name evidence="2" type="ORF">NDU88_003657</name>
</gene>
<dbReference type="InterPro" id="IPR001878">
    <property type="entry name" value="Znf_CCHC"/>
</dbReference>
<feature type="domain" description="CCHC-type" evidence="1">
    <location>
        <begin position="120"/>
        <end position="138"/>
    </location>
</feature>
<dbReference type="AlphaFoldDB" id="A0AAV7TPL8"/>
<dbReference type="Gene3D" id="4.10.60.10">
    <property type="entry name" value="Zinc finger, CCHC-type"/>
    <property type="match status" value="1"/>
</dbReference>
<accession>A0AAV7TPL8</accession>
<reference evidence="2" key="1">
    <citation type="journal article" date="2022" name="bioRxiv">
        <title>Sequencing and chromosome-scale assembly of the giantPleurodeles waltlgenome.</title>
        <authorList>
            <person name="Brown T."/>
            <person name="Elewa A."/>
            <person name="Iarovenko S."/>
            <person name="Subramanian E."/>
            <person name="Araus A.J."/>
            <person name="Petzold A."/>
            <person name="Susuki M."/>
            <person name="Suzuki K.-i.T."/>
            <person name="Hayashi T."/>
            <person name="Toyoda A."/>
            <person name="Oliveira C."/>
            <person name="Osipova E."/>
            <person name="Leigh N.D."/>
            <person name="Simon A."/>
            <person name="Yun M.H."/>
        </authorList>
    </citation>
    <scope>NUCLEOTIDE SEQUENCE</scope>
    <source>
        <strain evidence="2">20211129_DDA</strain>
        <tissue evidence="2">Liver</tissue>
    </source>
</reference>
<dbReference type="EMBL" id="JANPWB010000006">
    <property type="protein sequence ID" value="KAJ1178411.1"/>
    <property type="molecule type" value="Genomic_DNA"/>
</dbReference>
<dbReference type="GO" id="GO:0008270">
    <property type="term" value="F:zinc ion binding"/>
    <property type="evidence" value="ECO:0007669"/>
    <property type="project" value="InterPro"/>
</dbReference>
<proteinExistence type="predicted"/>
<dbReference type="Proteomes" id="UP001066276">
    <property type="component" value="Chromosome 3_2"/>
</dbReference>
<comment type="caution">
    <text evidence="2">The sequence shown here is derived from an EMBL/GenBank/DDBJ whole genome shotgun (WGS) entry which is preliminary data.</text>
</comment>
<evidence type="ECO:0000313" key="2">
    <source>
        <dbReference type="EMBL" id="KAJ1178411.1"/>
    </source>
</evidence>
<protein>
    <recommendedName>
        <fullName evidence="1">CCHC-type domain-containing protein</fullName>
    </recommendedName>
</protein>
<dbReference type="SMART" id="SM00343">
    <property type="entry name" value="ZnF_C2HC"/>
    <property type="match status" value="2"/>
</dbReference>